<keyword evidence="1" id="KW-0732">Signal</keyword>
<feature type="chain" id="PRO_5008276880" evidence="1">
    <location>
        <begin position="25"/>
        <end position="197"/>
    </location>
</feature>
<dbReference type="PROSITE" id="PS51257">
    <property type="entry name" value="PROKAR_LIPOPROTEIN"/>
    <property type="match status" value="1"/>
</dbReference>
<accession>A0A197KGD5</accession>
<dbReference type="EMBL" id="KV442014">
    <property type="protein sequence ID" value="OAQ35439.1"/>
    <property type="molecule type" value="Genomic_DNA"/>
</dbReference>
<evidence type="ECO:0000313" key="2">
    <source>
        <dbReference type="EMBL" id="OAQ35439.1"/>
    </source>
</evidence>
<organism evidence="2 3">
    <name type="scientific">Linnemannia elongata AG-77</name>
    <dbReference type="NCBI Taxonomy" id="1314771"/>
    <lineage>
        <taxon>Eukaryota</taxon>
        <taxon>Fungi</taxon>
        <taxon>Fungi incertae sedis</taxon>
        <taxon>Mucoromycota</taxon>
        <taxon>Mortierellomycotina</taxon>
        <taxon>Mortierellomycetes</taxon>
        <taxon>Mortierellales</taxon>
        <taxon>Mortierellaceae</taxon>
        <taxon>Linnemannia</taxon>
    </lineage>
</organism>
<dbReference type="OrthoDB" id="2390153at2759"/>
<dbReference type="AlphaFoldDB" id="A0A197KGD5"/>
<keyword evidence="3" id="KW-1185">Reference proteome</keyword>
<evidence type="ECO:0000256" key="1">
    <source>
        <dbReference type="SAM" id="SignalP"/>
    </source>
</evidence>
<reference evidence="2 3" key="1">
    <citation type="submission" date="2016-05" db="EMBL/GenBank/DDBJ databases">
        <title>Genome sequencing reveals origins of a unique bacterial endosymbiosis in the earliest lineages of terrestrial Fungi.</title>
        <authorList>
            <consortium name="DOE Joint Genome Institute"/>
            <person name="Uehling J."/>
            <person name="Gryganskyi A."/>
            <person name="Hameed K."/>
            <person name="Tschaplinski T."/>
            <person name="Misztal P."/>
            <person name="Wu S."/>
            <person name="Desiro A."/>
            <person name="Vande Pol N."/>
            <person name="Du Z.-Y."/>
            <person name="Zienkiewicz A."/>
            <person name="Zienkiewicz K."/>
            <person name="Morin E."/>
            <person name="Tisserant E."/>
            <person name="Splivallo R."/>
            <person name="Hainaut M."/>
            <person name="Henrissat B."/>
            <person name="Ohm R."/>
            <person name="Kuo A."/>
            <person name="Yan J."/>
            <person name="Lipzen A."/>
            <person name="Nolan M."/>
            <person name="Labutti K."/>
            <person name="Barry K."/>
            <person name="Goldstein A."/>
            <person name="Labbe J."/>
            <person name="Schadt C."/>
            <person name="Tuskan G."/>
            <person name="Grigoriev I."/>
            <person name="Martin F."/>
            <person name="Vilgalys R."/>
            <person name="Bonito G."/>
        </authorList>
    </citation>
    <scope>NUCLEOTIDE SEQUENCE [LARGE SCALE GENOMIC DNA]</scope>
    <source>
        <strain evidence="2 3">AG-77</strain>
    </source>
</reference>
<protein>
    <submittedName>
        <fullName evidence="2">Uncharacterized protein</fullName>
    </submittedName>
</protein>
<feature type="signal peptide" evidence="1">
    <location>
        <begin position="1"/>
        <end position="24"/>
    </location>
</feature>
<sequence length="197" mass="21730">MVRFTLLSTSALAIASFLAPIAFACEGECRLYPVKFLVERYATVIDHQLATLPTADRARAETLSHRAIASLSGREGAIDEAIFSVFRKNCHDKPPRRSPDELCGSAKSIACFAPWGHRDGVFDMVHDVVVNVMKKTYGGENAMVQKAMVAGVEAACPGECKGWEEPFQKLMLGWEQREHHNVYGARTPNCAKGRLAY</sequence>
<dbReference type="Proteomes" id="UP000078512">
    <property type="component" value="Unassembled WGS sequence"/>
</dbReference>
<name>A0A197KGD5_9FUNG</name>
<gene>
    <name evidence="2" type="ORF">K457DRAFT_13353</name>
</gene>
<evidence type="ECO:0000313" key="3">
    <source>
        <dbReference type="Proteomes" id="UP000078512"/>
    </source>
</evidence>
<proteinExistence type="predicted"/>